<dbReference type="Pfam" id="PF11947">
    <property type="entry name" value="DUF3464"/>
    <property type="match status" value="1"/>
</dbReference>
<reference evidence="3" key="1">
    <citation type="submission" date="2021-01" db="EMBL/GenBank/DDBJ databases">
        <authorList>
            <person name="Corre E."/>
            <person name="Pelletier E."/>
            <person name="Niang G."/>
            <person name="Scheremetjew M."/>
            <person name="Finn R."/>
            <person name="Kale V."/>
            <person name="Holt S."/>
            <person name="Cochrane G."/>
            <person name="Meng A."/>
            <person name="Brown T."/>
            <person name="Cohen L."/>
        </authorList>
    </citation>
    <scope>NUCLEOTIDE SEQUENCE</scope>
    <source>
        <strain evidence="3">CCMP1320</strain>
    </source>
</reference>
<keyword evidence="2" id="KW-0812">Transmembrane</keyword>
<feature type="region of interest" description="Disordered" evidence="1">
    <location>
        <begin position="1"/>
        <end position="104"/>
    </location>
</feature>
<protein>
    <recommendedName>
        <fullName evidence="4">Protein PAM68, chloroplastic</fullName>
    </recommendedName>
</protein>
<evidence type="ECO:0008006" key="4">
    <source>
        <dbReference type="Google" id="ProtNLM"/>
    </source>
</evidence>
<organism evidence="3">
    <name type="scientific">Dunaliella tertiolecta</name>
    <name type="common">Green alga</name>
    <dbReference type="NCBI Taxonomy" id="3047"/>
    <lineage>
        <taxon>Eukaryota</taxon>
        <taxon>Viridiplantae</taxon>
        <taxon>Chlorophyta</taxon>
        <taxon>core chlorophytes</taxon>
        <taxon>Chlorophyceae</taxon>
        <taxon>CS clade</taxon>
        <taxon>Chlamydomonadales</taxon>
        <taxon>Dunaliellaceae</taxon>
        <taxon>Dunaliella</taxon>
    </lineage>
</organism>
<dbReference type="PANTHER" id="PTHR34575">
    <property type="entry name" value="PROTEIN PAM68, CHLOROPLASTIC"/>
    <property type="match status" value="1"/>
</dbReference>
<keyword evidence="2" id="KW-1133">Transmembrane helix</keyword>
<evidence type="ECO:0000313" key="3">
    <source>
        <dbReference type="EMBL" id="CAE0507252.1"/>
    </source>
</evidence>
<dbReference type="InterPro" id="IPR021855">
    <property type="entry name" value="PAM68-like"/>
</dbReference>
<feature type="transmembrane region" description="Helical" evidence="2">
    <location>
        <begin position="116"/>
        <end position="136"/>
    </location>
</feature>
<dbReference type="EMBL" id="HBIP01036862">
    <property type="protein sequence ID" value="CAE0507252.1"/>
    <property type="molecule type" value="Transcribed_RNA"/>
</dbReference>
<name>A0A7S3RA87_DUNTE</name>
<feature type="compositionally biased region" description="Low complexity" evidence="1">
    <location>
        <begin position="47"/>
        <end position="94"/>
    </location>
</feature>
<feature type="transmembrane region" description="Helical" evidence="2">
    <location>
        <begin position="148"/>
        <end position="170"/>
    </location>
</feature>
<evidence type="ECO:0000256" key="2">
    <source>
        <dbReference type="SAM" id="Phobius"/>
    </source>
</evidence>
<gene>
    <name evidence="3" type="ORF">DTER00134_LOCUS22328</name>
</gene>
<evidence type="ECO:0000256" key="1">
    <source>
        <dbReference type="SAM" id="MobiDB-lite"/>
    </source>
</evidence>
<dbReference type="PANTHER" id="PTHR34575:SF1">
    <property type="entry name" value="PROTEIN PAM68, CHLOROPLASTIC"/>
    <property type="match status" value="1"/>
</dbReference>
<dbReference type="AlphaFoldDB" id="A0A7S3RA87"/>
<proteinExistence type="predicted"/>
<sequence length="204" mass="22085">MLTQSKPHLPRQQCPSPAFHHQSARTLTIALSSRKAAKQAKKEASKQKAGSPAESSPSSSQPASSPVATATSSPATSPSSNLPSTSSPASNSSPVRRPQARQETPQVVVDRIFSRMVWCAFLPVLFGIVLLVGFYFLKKHFGDDFPLWPAYVSQTICFGGGLLGISYGALSASWDPNRPGSWNGWTEFQANLPIMLELTKKDKR</sequence>
<accession>A0A7S3RA87</accession>
<keyword evidence="2" id="KW-0472">Membrane</keyword>